<dbReference type="STRING" id="1121927.GOHSU_02_01090"/>
<evidence type="ECO:0000256" key="8">
    <source>
        <dbReference type="ARBA" id="ARBA00029586"/>
    </source>
</evidence>
<dbReference type="InterPro" id="IPR005805">
    <property type="entry name" value="Rieske_Fe-S_prot_C"/>
</dbReference>
<dbReference type="Gene3D" id="2.102.10.10">
    <property type="entry name" value="Rieske [2Fe-2S] iron-sulphur domain"/>
    <property type="match status" value="1"/>
</dbReference>
<keyword evidence="7" id="KW-1015">Disulfide bond</keyword>
<feature type="domain" description="Rieske" evidence="10">
    <location>
        <begin position="55"/>
        <end position="144"/>
    </location>
</feature>
<dbReference type="AlphaFoldDB" id="L7L4B8"/>
<keyword evidence="12" id="KW-1185">Reference proteome</keyword>
<dbReference type="InterPro" id="IPR017941">
    <property type="entry name" value="Rieske_2Fe-2S"/>
</dbReference>
<evidence type="ECO:0000313" key="12">
    <source>
        <dbReference type="Proteomes" id="UP000053405"/>
    </source>
</evidence>
<keyword evidence="6" id="KW-0411">Iron-sulfur</keyword>
<dbReference type="PRINTS" id="PR00162">
    <property type="entry name" value="RIESKE"/>
</dbReference>
<dbReference type="Proteomes" id="UP000053405">
    <property type="component" value="Unassembled WGS sequence"/>
</dbReference>
<dbReference type="SUPFAM" id="SSF50022">
    <property type="entry name" value="ISP domain"/>
    <property type="match status" value="1"/>
</dbReference>
<sequence length="145" mass="14306">MDHPTDSPLEPADIGRRTVLAGAGAAAVALAATACTGTAGRVTAPLSTTVRADGVTVLAATDQVPVGGAVVAGDVVITQPEAGRYEGLSSVCTHQGCAVTAQGADLICPCHQSKFALDGSVQRGPAARPLPPVQIAVDGDDIVLA</sequence>
<comment type="caution">
    <text evidence="11">The sequence shown here is derived from an EMBL/GenBank/DDBJ whole genome shotgun (WGS) entry which is preliminary data.</text>
</comment>
<dbReference type="GO" id="GO:0016020">
    <property type="term" value="C:membrane"/>
    <property type="evidence" value="ECO:0007669"/>
    <property type="project" value="InterPro"/>
</dbReference>
<evidence type="ECO:0000313" key="11">
    <source>
        <dbReference type="EMBL" id="GAC55965.1"/>
    </source>
</evidence>
<keyword evidence="3" id="KW-0001">2Fe-2S</keyword>
<dbReference type="GO" id="GO:0004497">
    <property type="term" value="F:monooxygenase activity"/>
    <property type="evidence" value="ECO:0007669"/>
    <property type="project" value="UniProtKB-ARBA"/>
</dbReference>
<proteinExistence type="predicted"/>
<dbReference type="GO" id="GO:0051537">
    <property type="term" value="F:2 iron, 2 sulfur cluster binding"/>
    <property type="evidence" value="ECO:0007669"/>
    <property type="project" value="UniProtKB-KW"/>
</dbReference>
<comment type="function">
    <text evidence="1">Iron-sulfur subunit of the cytochrome bc1 complex, an essential component of the respiratory electron transport chain required for ATP synthesis. The bc1 complex catalyzes the oxidation of menaquinol and the reduction of cytochrome c in the respiratory chain. The bc1 complex operates through a Q-cycle mechanism that couples electron transfer to generation of the proton gradient that drives ATP synthesis.</text>
</comment>
<dbReference type="InterPro" id="IPR006311">
    <property type="entry name" value="TAT_signal"/>
</dbReference>
<evidence type="ECO:0000256" key="3">
    <source>
        <dbReference type="ARBA" id="ARBA00022714"/>
    </source>
</evidence>
<evidence type="ECO:0000256" key="7">
    <source>
        <dbReference type="ARBA" id="ARBA00023157"/>
    </source>
</evidence>
<dbReference type="InterPro" id="IPR014349">
    <property type="entry name" value="Rieske_Fe-S_prot"/>
</dbReference>
<keyword evidence="5" id="KW-0408">Iron</keyword>
<dbReference type="eggNOG" id="COG2146">
    <property type="taxonomic scope" value="Bacteria"/>
</dbReference>
<keyword evidence="4" id="KW-0479">Metal-binding</keyword>
<dbReference type="PROSITE" id="PS51296">
    <property type="entry name" value="RIESKE"/>
    <property type="match status" value="1"/>
</dbReference>
<organism evidence="11 12">
    <name type="scientific">Gordonia hirsuta DSM 44140 = NBRC 16056</name>
    <dbReference type="NCBI Taxonomy" id="1121927"/>
    <lineage>
        <taxon>Bacteria</taxon>
        <taxon>Bacillati</taxon>
        <taxon>Actinomycetota</taxon>
        <taxon>Actinomycetes</taxon>
        <taxon>Mycobacteriales</taxon>
        <taxon>Gordoniaceae</taxon>
        <taxon>Gordonia</taxon>
    </lineage>
</organism>
<reference evidence="11 12" key="1">
    <citation type="submission" date="2012-12" db="EMBL/GenBank/DDBJ databases">
        <title>Whole genome shotgun sequence of Gordonia hirsuta NBRC 16056.</title>
        <authorList>
            <person name="Isaki-Nakamura S."/>
            <person name="Hosoyama A."/>
            <person name="Tsuchikane K."/>
            <person name="Katsumata H."/>
            <person name="Baba S."/>
            <person name="Yamazaki S."/>
            <person name="Fujita N."/>
        </authorList>
    </citation>
    <scope>NUCLEOTIDE SEQUENCE [LARGE SCALE GENOMIC DNA]</scope>
    <source>
        <strain evidence="11 12">NBRC 16056</strain>
    </source>
</reference>
<accession>L7L4B8</accession>
<evidence type="ECO:0000256" key="4">
    <source>
        <dbReference type="ARBA" id="ARBA00022723"/>
    </source>
</evidence>
<dbReference type="CDD" id="cd03467">
    <property type="entry name" value="Rieske"/>
    <property type="match status" value="1"/>
</dbReference>
<evidence type="ECO:0000256" key="9">
    <source>
        <dbReference type="ARBA" id="ARBA00034078"/>
    </source>
</evidence>
<dbReference type="InterPro" id="IPR036922">
    <property type="entry name" value="Rieske_2Fe-2S_sf"/>
</dbReference>
<comment type="cofactor">
    <cofactor evidence="9">
        <name>[2Fe-2S] cluster</name>
        <dbReference type="ChEBI" id="CHEBI:190135"/>
    </cofactor>
</comment>
<protein>
    <recommendedName>
        <fullName evidence="2">Cytochrome bc1 complex Rieske iron-sulfur subunit</fullName>
    </recommendedName>
    <alternativeName>
        <fullName evidence="8">Cytochrome bc1 reductase complex subunit QcrA</fullName>
    </alternativeName>
</protein>
<dbReference type="PANTHER" id="PTHR10134">
    <property type="entry name" value="CYTOCHROME B-C1 COMPLEX SUBUNIT RIESKE, MITOCHONDRIAL"/>
    <property type="match status" value="1"/>
</dbReference>
<evidence type="ECO:0000256" key="6">
    <source>
        <dbReference type="ARBA" id="ARBA00023014"/>
    </source>
</evidence>
<evidence type="ECO:0000256" key="1">
    <source>
        <dbReference type="ARBA" id="ARBA00002494"/>
    </source>
</evidence>
<dbReference type="RefSeq" id="WP_005935253.1">
    <property type="nucleotide sequence ID" value="NZ_ATVK01000040.1"/>
</dbReference>
<name>L7L4B8_9ACTN</name>
<dbReference type="OrthoDB" id="25106at2"/>
<dbReference type="GO" id="GO:0016705">
    <property type="term" value="F:oxidoreductase activity, acting on paired donors, with incorporation or reduction of molecular oxygen"/>
    <property type="evidence" value="ECO:0007669"/>
    <property type="project" value="UniProtKB-ARBA"/>
</dbReference>
<gene>
    <name evidence="11" type="ORF">GOHSU_02_01090</name>
</gene>
<dbReference type="GO" id="GO:0046872">
    <property type="term" value="F:metal ion binding"/>
    <property type="evidence" value="ECO:0007669"/>
    <property type="project" value="UniProtKB-KW"/>
</dbReference>
<evidence type="ECO:0000259" key="10">
    <source>
        <dbReference type="PROSITE" id="PS51296"/>
    </source>
</evidence>
<dbReference type="PROSITE" id="PS51318">
    <property type="entry name" value="TAT"/>
    <property type="match status" value="1"/>
</dbReference>
<dbReference type="EMBL" id="BANT01000002">
    <property type="protein sequence ID" value="GAC55965.1"/>
    <property type="molecule type" value="Genomic_DNA"/>
</dbReference>
<evidence type="ECO:0000256" key="5">
    <source>
        <dbReference type="ARBA" id="ARBA00023004"/>
    </source>
</evidence>
<dbReference type="Pfam" id="PF00355">
    <property type="entry name" value="Rieske"/>
    <property type="match status" value="1"/>
</dbReference>
<evidence type="ECO:0000256" key="2">
    <source>
        <dbReference type="ARBA" id="ARBA00015816"/>
    </source>
</evidence>